<dbReference type="InterPro" id="IPR015424">
    <property type="entry name" value="PyrdxlP-dep_Trfase"/>
</dbReference>
<accession>A0A532V9I7</accession>
<keyword evidence="3 5" id="KW-0663">Pyridoxal phosphate</keyword>
<dbReference type="GO" id="GO:0019265">
    <property type="term" value="P:glycine biosynthetic process, by transamination of glyoxylate"/>
    <property type="evidence" value="ECO:0007669"/>
    <property type="project" value="TreeGrafter"/>
</dbReference>
<organism evidence="9 10">
    <name type="scientific">candidate division TA06 bacterium B3_TA06</name>
    <dbReference type="NCBI Taxonomy" id="2012487"/>
    <lineage>
        <taxon>Bacteria</taxon>
        <taxon>Bacteria division TA06</taxon>
    </lineage>
</organism>
<dbReference type="InterPro" id="IPR020578">
    <property type="entry name" value="Aminotrans_V_PyrdxlP_BS"/>
</dbReference>
<dbReference type="PROSITE" id="PS00595">
    <property type="entry name" value="AA_TRANSFER_CLASS_5"/>
    <property type="match status" value="1"/>
</dbReference>
<evidence type="ECO:0000256" key="4">
    <source>
        <dbReference type="PIRSR" id="PIRSR000524-1"/>
    </source>
</evidence>
<dbReference type="InterPro" id="IPR015422">
    <property type="entry name" value="PyrdxlP-dep_Trfase_small"/>
</dbReference>
<dbReference type="AlphaFoldDB" id="A0A532V9I7"/>
<dbReference type="GO" id="GO:0008453">
    <property type="term" value="F:alanine-glyoxylate transaminase activity"/>
    <property type="evidence" value="ECO:0007669"/>
    <property type="project" value="TreeGrafter"/>
</dbReference>
<dbReference type="InterPro" id="IPR024169">
    <property type="entry name" value="SP_NH2Trfase/AEP_transaminase"/>
</dbReference>
<dbReference type="Pfam" id="PF00266">
    <property type="entry name" value="Aminotran_5"/>
    <property type="match status" value="1"/>
</dbReference>
<evidence type="ECO:0000256" key="5">
    <source>
        <dbReference type="PIRSR" id="PIRSR000524-50"/>
    </source>
</evidence>
<proteinExistence type="inferred from homology"/>
<comment type="caution">
    <text evidence="9">The sequence shown here is derived from an EMBL/GenBank/DDBJ whole genome shotgun (WGS) entry which is preliminary data.</text>
</comment>
<dbReference type="InterPro" id="IPR015421">
    <property type="entry name" value="PyrdxlP-dep_Trfase_major"/>
</dbReference>
<evidence type="ECO:0000256" key="6">
    <source>
        <dbReference type="RuleBase" id="RU004075"/>
    </source>
</evidence>
<dbReference type="PIRSF" id="PIRSF000524">
    <property type="entry name" value="SPT"/>
    <property type="match status" value="1"/>
</dbReference>
<evidence type="ECO:0000256" key="7">
    <source>
        <dbReference type="RuleBase" id="RU004504"/>
    </source>
</evidence>
<comment type="cofactor">
    <cofactor evidence="1 5 7">
        <name>pyridoxal 5'-phosphate</name>
        <dbReference type="ChEBI" id="CHEBI:597326"/>
    </cofactor>
</comment>
<dbReference type="Gene3D" id="3.40.640.10">
    <property type="entry name" value="Type I PLP-dependent aspartate aminotransferase-like (Major domain)"/>
    <property type="match status" value="1"/>
</dbReference>
<dbReference type="Proteomes" id="UP000317778">
    <property type="component" value="Unassembled WGS sequence"/>
</dbReference>
<dbReference type="PANTHER" id="PTHR21152">
    <property type="entry name" value="AMINOTRANSFERASE CLASS V"/>
    <property type="match status" value="1"/>
</dbReference>
<dbReference type="InterPro" id="IPR000192">
    <property type="entry name" value="Aminotrans_V_dom"/>
</dbReference>
<comment type="similarity">
    <text evidence="2 6">Belongs to the class-V pyridoxal-phosphate-dependent aminotransferase family.</text>
</comment>
<dbReference type="PANTHER" id="PTHR21152:SF40">
    <property type="entry name" value="ALANINE--GLYOXYLATE AMINOTRANSFERASE"/>
    <property type="match status" value="1"/>
</dbReference>
<dbReference type="Gene3D" id="3.90.1150.10">
    <property type="entry name" value="Aspartate Aminotransferase, domain 1"/>
    <property type="match status" value="1"/>
</dbReference>
<evidence type="ECO:0000256" key="1">
    <source>
        <dbReference type="ARBA" id="ARBA00001933"/>
    </source>
</evidence>
<keyword evidence="9" id="KW-0808">Transferase</keyword>
<evidence type="ECO:0000313" key="10">
    <source>
        <dbReference type="Proteomes" id="UP000317778"/>
    </source>
</evidence>
<evidence type="ECO:0000256" key="2">
    <source>
        <dbReference type="ARBA" id="ARBA00009236"/>
    </source>
</evidence>
<dbReference type="EMBL" id="NJBO01000003">
    <property type="protein sequence ID" value="TKJ43637.1"/>
    <property type="molecule type" value="Genomic_DNA"/>
</dbReference>
<feature type="domain" description="Aminotransferase class V" evidence="8">
    <location>
        <begin position="25"/>
        <end position="320"/>
    </location>
</feature>
<feature type="modified residue" description="N6-(pyridoxal phosphate)lysine" evidence="5">
    <location>
        <position position="186"/>
    </location>
</feature>
<dbReference type="GO" id="GO:0004760">
    <property type="term" value="F:L-serine-pyruvate transaminase activity"/>
    <property type="evidence" value="ECO:0007669"/>
    <property type="project" value="TreeGrafter"/>
</dbReference>
<protein>
    <submittedName>
        <fullName evidence="9">Aminotransferase</fullName>
    </submittedName>
</protein>
<dbReference type="SUPFAM" id="SSF53383">
    <property type="entry name" value="PLP-dependent transferases"/>
    <property type="match status" value="1"/>
</dbReference>
<sequence>MHKKLFIPGPTEVLPEVLEAQTKPMFGHRMKEASELGTSVINKLKKVLETDQQVIVWTASGSLIMEASIRNSVKKGVLNTICGAFSERWHKMAKANGLPCGAIEVEWGKAITPEMVDQELATGKYDVLCLTHNETSTGVMNPTDAIADMVRERYPDVLILVDAVSSLTGARINVDKYDVVLTSTQKCVALPPGLSFCTVSDRFLERAQTIEHRGHYTDFLLMKKYIDERGGQTPSTPNLALYNALDFQLDRMLEEGMDNRYKRHSDMANRVRSWAKEHFDLFPEQGYESETVTVIANTKGISVADLNKALAERGMALANGYGKKLKEKTFRIAHMGDLQMKDIDELLAAIDDILGH</sequence>
<evidence type="ECO:0000313" key="9">
    <source>
        <dbReference type="EMBL" id="TKJ43637.1"/>
    </source>
</evidence>
<keyword evidence="9" id="KW-0032">Aminotransferase</keyword>
<reference evidence="9 10" key="1">
    <citation type="submission" date="2017-06" db="EMBL/GenBank/DDBJ databases">
        <title>Novel microbial phyla capable of carbon fixation and sulfur reduction in deep-sea sediments.</title>
        <authorList>
            <person name="Huang J."/>
            <person name="Baker B."/>
            <person name="Wang Y."/>
        </authorList>
    </citation>
    <scope>NUCLEOTIDE SEQUENCE [LARGE SCALE GENOMIC DNA]</scope>
    <source>
        <strain evidence="9">B3_TA06</strain>
    </source>
</reference>
<feature type="binding site" evidence="4">
    <location>
        <position position="331"/>
    </location>
    <ligand>
        <name>substrate</name>
    </ligand>
</feature>
<name>A0A532V9I7_UNCT6</name>
<evidence type="ECO:0000256" key="3">
    <source>
        <dbReference type="ARBA" id="ARBA00022898"/>
    </source>
</evidence>
<evidence type="ECO:0000259" key="8">
    <source>
        <dbReference type="Pfam" id="PF00266"/>
    </source>
</evidence>
<gene>
    <name evidence="9" type="ORF">CEE36_02845</name>
</gene>